<dbReference type="eggNOG" id="COG0840">
    <property type="taxonomic scope" value="Bacteria"/>
</dbReference>
<dbReference type="eggNOG" id="COG4564">
    <property type="taxonomic scope" value="Bacteria"/>
</dbReference>
<dbReference type="PANTHER" id="PTHR32089:SF112">
    <property type="entry name" value="LYSOZYME-LIKE PROTEIN-RELATED"/>
    <property type="match status" value="1"/>
</dbReference>
<reference evidence="14 15" key="1">
    <citation type="submission" date="2006-05" db="EMBL/GenBank/DDBJ databases">
        <authorList>
            <person name="King G."/>
            <person name="Ferriera S."/>
            <person name="Johnson J."/>
            <person name="Kravitz S."/>
            <person name="Beeson K."/>
            <person name="Sutton G."/>
            <person name="Rogers Y.-H."/>
            <person name="Friedman R."/>
            <person name="Frazier M."/>
            <person name="Venter J.C."/>
        </authorList>
    </citation>
    <scope>NUCLEOTIDE SEQUENCE [LARGE SCALE GENOMIC DNA]</scope>
    <source>
        <strain evidence="15">ATCC 25650 / DSM 13394 / JCM 20685 / NBRC 16684 / NCIMB 2208 / IAM 12614 / B1</strain>
    </source>
</reference>
<feature type="domain" description="Methyl-accepting transducer" evidence="12">
    <location>
        <begin position="310"/>
        <end position="525"/>
    </location>
</feature>
<evidence type="ECO:0000259" key="12">
    <source>
        <dbReference type="PROSITE" id="PS50111"/>
    </source>
</evidence>
<evidence type="ECO:0000256" key="8">
    <source>
        <dbReference type="PROSITE-ProRule" id="PRU00284"/>
    </source>
</evidence>
<dbReference type="Pfam" id="PF00015">
    <property type="entry name" value="MCPsignal"/>
    <property type="match status" value="1"/>
</dbReference>
<evidence type="ECO:0000259" key="13">
    <source>
        <dbReference type="PROSITE" id="PS50885"/>
    </source>
</evidence>
<evidence type="ECO:0000256" key="11">
    <source>
        <dbReference type="SAM" id="Phobius"/>
    </source>
</evidence>
<sequence length="562" mass="60363">MKYNSIPLTWKIAIPAVTVFAFTILIAIISLNSLHRGMLEERLLGIKNIDQAAIAIAKRYNDMAEAGTLTAEEARQRAAVAIGGMQFSGDGYIFVYDKEGTLLVHPRSEIVGDNRWDNVDPDGVYITRELVKAGDAGGAYIQYQTRKKTGDEVYPKHAWSELFAPWGWYVGSGVYVDDLNAAYWDVAIVLIAVSAIGALVAGFVAYFTIRSISRPINALTSNMNSLAEGNSSIEVTGTERGDEIGQMASAMEVFVRNENARKQLEEEQLANQEQAARRGEEIQRMSAEFDRQIMEMMNIIEGSVRRLQNASEEMTNGAEQTTSQSGLVSNASSQAARNVETVAAAAEELSASVNEIRRQVQSSSEIASQAASEARATNERMNGLSEAAGRIGEVVTLIQAIAEQTNLLALNATIEAARAGEAGKGFAVVAAEVKELATQTSKATEEISSQISAIQGETQSAANAISSVTQIINSMNEIAQSISSAVEEQGMATQEIAENATEASRSTVEVTNSIESVSLAAENTRHNAETVDVSARQLEENAKTLKSQVAAFLDGVRTQSAA</sequence>
<feature type="transmembrane region" description="Helical" evidence="11">
    <location>
        <begin position="12"/>
        <end position="34"/>
    </location>
</feature>
<dbReference type="Pfam" id="PF17200">
    <property type="entry name" value="sCache_2"/>
    <property type="match status" value="1"/>
</dbReference>
<organism evidence="14 15">
    <name type="scientific">Roseibium aggregatum (strain ATCC 25650 / DSM 13394 / JCM 20685 / NBRC 16684 / NCIMB 2208 / IAM 12614 / B1)</name>
    <name type="common">Stappia aggregata</name>
    <dbReference type="NCBI Taxonomy" id="384765"/>
    <lineage>
        <taxon>Bacteria</taxon>
        <taxon>Pseudomonadati</taxon>
        <taxon>Pseudomonadota</taxon>
        <taxon>Alphaproteobacteria</taxon>
        <taxon>Hyphomicrobiales</taxon>
        <taxon>Stappiaceae</taxon>
        <taxon>Roseibium</taxon>
    </lineage>
</organism>
<name>A0NQW9_ROSAI</name>
<dbReference type="GO" id="GO:0005886">
    <property type="term" value="C:plasma membrane"/>
    <property type="evidence" value="ECO:0007669"/>
    <property type="project" value="UniProtKB-SubCell"/>
</dbReference>
<dbReference type="PROSITE" id="PS50885">
    <property type="entry name" value="HAMP"/>
    <property type="match status" value="1"/>
</dbReference>
<keyword evidence="2" id="KW-1003">Cell membrane</keyword>
<dbReference type="SMART" id="SM00304">
    <property type="entry name" value="HAMP"/>
    <property type="match status" value="1"/>
</dbReference>
<feature type="region of interest" description="Disordered" evidence="10">
    <location>
        <begin position="310"/>
        <end position="332"/>
    </location>
</feature>
<dbReference type="OrthoDB" id="354287at2"/>
<evidence type="ECO:0000256" key="6">
    <source>
        <dbReference type="ARBA" id="ARBA00023224"/>
    </source>
</evidence>
<dbReference type="PROSITE" id="PS50111">
    <property type="entry name" value="CHEMOTAXIS_TRANSDUC_2"/>
    <property type="match status" value="1"/>
</dbReference>
<dbReference type="Gene3D" id="1.10.287.950">
    <property type="entry name" value="Methyl-accepting chemotaxis protein"/>
    <property type="match status" value="1"/>
</dbReference>
<dbReference type="InterPro" id="IPR003660">
    <property type="entry name" value="HAMP_dom"/>
</dbReference>
<dbReference type="Gene3D" id="6.10.340.10">
    <property type="match status" value="1"/>
</dbReference>
<dbReference type="PANTHER" id="PTHR32089">
    <property type="entry name" value="METHYL-ACCEPTING CHEMOTAXIS PROTEIN MCPB"/>
    <property type="match status" value="1"/>
</dbReference>
<dbReference type="RefSeq" id="WP_006933424.1">
    <property type="nucleotide sequence ID" value="NZ_AAUW01000005.1"/>
</dbReference>
<keyword evidence="4 11" id="KW-1133">Transmembrane helix</keyword>
<evidence type="ECO:0000256" key="10">
    <source>
        <dbReference type="SAM" id="MobiDB-lite"/>
    </source>
</evidence>
<comment type="caution">
    <text evidence="14">The sequence shown here is derived from an EMBL/GenBank/DDBJ whole genome shotgun (WGS) entry which is preliminary data.</text>
</comment>
<dbReference type="CDD" id="cd06225">
    <property type="entry name" value="HAMP"/>
    <property type="match status" value="1"/>
</dbReference>
<protein>
    <submittedName>
        <fullName evidence="14">Chemotaxis sensory transducer</fullName>
    </submittedName>
</protein>
<feature type="transmembrane region" description="Helical" evidence="11">
    <location>
        <begin position="186"/>
        <end position="209"/>
    </location>
</feature>
<gene>
    <name evidence="14" type="ORF">SIAM614_06718</name>
</gene>
<evidence type="ECO:0000313" key="14">
    <source>
        <dbReference type="EMBL" id="EAV44550.1"/>
    </source>
</evidence>
<comment type="similarity">
    <text evidence="7">Belongs to the methyl-accepting chemotaxis (MCP) protein family.</text>
</comment>
<evidence type="ECO:0000256" key="1">
    <source>
        <dbReference type="ARBA" id="ARBA00004651"/>
    </source>
</evidence>
<evidence type="ECO:0000256" key="7">
    <source>
        <dbReference type="ARBA" id="ARBA00029447"/>
    </source>
</evidence>
<dbReference type="GeneID" id="68845915"/>
<keyword evidence="9" id="KW-0175">Coiled coil</keyword>
<keyword evidence="5 11" id="KW-0472">Membrane</keyword>
<evidence type="ECO:0000313" key="15">
    <source>
        <dbReference type="Proteomes" id="UP000004848"/>
    </source>
</evidence>
<evidence type="ECO:0000256" key="9">
    <source>
        <dbReference type="SAM" id="Coils"/>
    </source>
</evidence>
<comment type="subcellular location">
    <subcellularLocation>
        <location evidence="1">Cell membrane</location>
        <topology evidence="1">Multi-pass membrane protein</topology>
    </subcellularLocation>
</comment>
<evidence type="ECO:0000256" key="5">
    <source>
        <dbReference type="ARBA" id="ARBA00023136"/>
    </source>
</evidence>
<feature type="domain" description="HAMP" evidence="13">
    <location>
        <begin position="210"/>
        <end position="263"/>
    </location>
</feature>
<dbReference type="SUPFAM" id="SSF58104">
    <property type="entry name" value="Methyl-accepting chemotaxis protein (MCP) signaling domain"/>
    <property type="match status" value="1"/>
</dbReference>
<keyword evidence="3 11" id="KW-0812">Transmembrane</keyword>
<dbReference type="Pfam" id="PF00672">
    <property type="entry name" value="HAMP"/>
    <property type="match status" value="1"/>
</dbReference>
<evidence type="ECO:0000256" key="4">
    <source>
        <dbReference type="ARBA" id="ARBA00022989"/>
    </source>
</evidence>
<evidence type="ECO:0000256" key="3">
    <source>
        <dbReference type="ARBA" id="ARBA00022692"/>
    </source>
</evidence>
<dbReference type="InterPro" id="IPR033480">
    <property type="entry name" value="sCache_2"/>
</dbReference>
<dbReference type="InterPro" id="IPR004089">
    <property type="entry name" value="MCPsignal_dom"/>
</dbReference>
<dbReference type="Proteomes" id="UP000004848">
    <property type="component" value="Unassembled WGS sequence"/>
</dbReference>
<dbReference type="Gene3D" id="3.30.450.20">
    <property type="entry name" value="PAS domain"/>
    <property type="match status" value="1"/>
</dbReference>
<feature type="coiled-coil region" evidence="9">
    <location>
        <begin position="247"/>
        <end position="277"/>
    </location>
</feature>
<keyword evidence="6 8" id="KW-0807">Transducer</keyword>
<evidence type="ECO:0000256" key="2">
    <source>
        <dbReference type="ARBA" id="ARBA00022475"/>
    </source>
</evidence>
<dbReference type="SMART" id="SM01049">
    <property type="entry name" value="Cache_2"/>
    <property type="match status" value="1"/>
</dbReference>
<dbReference type="AlphaFoldDB" id="A0NQW9"/>
<dbReference type="GO" id="GO:0007165">
    <property type="term" value="P:signal transduction"/>
    <property type="evidence" value="ECO:0007669"/>
    <property type="project" value="UniProtKB-KW"/>
</dbReference>
<proteinExistence type="inferred from homology"/>
<accession>A0NQW9</accession>
<dbReference type="SMART" id="SM00283">
    <property type="entry name" value="MA"/>
    <property type="match status" value="1"/>
</dbReference>
<dbReference type="EMBL" id="AAUW01000005">
    <property type="protein sequence ID" value="EAV44550.1"/>
    <property type="molecule type" value="Genomic_DNA"/>
</dbReference>